<dbReference type="EMBL" id="JAYMYJ010000139">
    <property type="protein sequence ID" value="MEB4592607.1"/>
    <property type="molecule type" value="Genomic_DNA"/>
</dbReference>
<sequence>MYQLLIALLFLNLSAFAWNAFLAPSHASPQSVLLEPGVPSLALRTDVDSVMYSSNSAATESSCYTIGPYNSERAAQLVAGKVRNFGLAVQIRKMQSMETLNFFVYIPPLADYAQAEKTAQDIVKNDVRDVYIINEGPYQNAIALGFFNNLNKAKRHAEYIRYLGYDARYTEQQEPREVFWVDYDEPFGSNTPVQAWSAAVDATSEVQRIPRACSNIIPAAAP</sequence>
<protein>
    <submittedName>
        <fullName evidence="2">SPOR domain-containing protein</fullName>
    </submittedName>
</protein>
<dbReference type="RefSeq" id="WP_324696992.1">
    <property type="nucleotide sequence ID" value="NZ_JAYMYJ010000139.1"/>
</dbReference>
<gene>
    <name evidence="2" type="ORF">VSS37_16600</name>
</gene>
<reference evidence="2 3" key="2">
    <citation type="submission" date="2024-01" db="EMBL/GenBank/DDBJ databases">
        <authorList>
            <person name="Xie X."/>
        </authorList>
    </citation>
    <scope>NUCLEOTIDE SEQUENCE [LARGE SCALE GENOMIC DNA]</scope>
    <source>
        <strain evidence="2">SCUT-1</strain>
    </source>
</reference>
<reference evidence="3" key="1">
    <citation type="submission" date="2023-07" db="EMBL/GenBank/DDBJ databases">
        <title>The carbon used by Thiothrix.</title>
        <authorList>
            <person name="Chen L."/>
        </authorList>
    </citation>
    <scope>NUCLEOTIDE SEQUENCE [LARGE SCALE GENOMIC DNA]</scope>
</reference>
<name>A0ABU6D1D1_9GAMM</name>
<proteinExistence type="predicted"/>
<dbReference type="Proteomes" id="UP001308005">
    <property type="component" value="Unassembled WGS sequence"/>
</dbReference>
<evidence type="ECO:0000313" key="3">
    <source>
        <dbReference type="Proteomes" id="UP001308005"/>
    </source>
</evidence>
<comment type="caution">
    <text evidence="2">The sequence shown here is derived from an EMBL/GenBank/DDBJ whole genome shotgun (WGS) entry which is preliminary data.</text>
</comment>
<feature type="chain" id="PRO_5046551745" evidence="1">
    <location>
        <begin position="18"/>
        <end position="222"/>
    </location>
</feature>
<keyword evidence="3" id="KW-1185">Reference proteome</keyword>
<evidence type="ECO:0000256" key="1">
    <source>
        <dbReference type="SAM" id="SignalP"/>
    </source>
</evidence>
<evidence type="ECO:0000313" key="2">
    <source>
        <dbReference type="EMBL" id="MEB4592607.1"/>
    </source>
</evidence>
<accession>A0ABU6D1D1</accession>
<feature type="signal peptide" evidence="1">
    <location>
        <begin position="1"/>
        <end position="17"/>
    </location>
</feature>
<organism evidence="2 3">
    <name type="scientific">Candidatus Thiothrix phosphatis</name>
    <dbReference type="NCBI Taxonomy" id="3112415"/>
    <lineage>
        <taxon>Bacteria</taxon>
        <taxon>Pseudomonadati</taxon>
        <taxon>Pseudomonadota</taxon>
        <taxon>Gammaproteobacteria</taxon>
        <taxon>Thiotrichales</taxon>
        <taxon>Thiotrichaceae</taxon>
        <taxon>Thiothrix</taxon>
    </lineage>
</organism>
<keyword evidence="1" id="KW-0732">Signal</keyword>